<evidence type="ECO:0000313" key="2">
    <source>
        <dbReference type="EMBL" id="MBB5175730.1"/>
    </source>
</evidence>
<keyword evidence="3" id="KW-1185">Reference proteome</keyword>
<reference evidence="2 3" key="1">
    <citation type="submission" date="2020-08" db="EMBL/GenBank/DDBJ databases">
        <title>Genomic Encyclopedia of Type Strains, Phase IV (KMG-IV): sequencing the most valuable type-strain genomes for metagenomic binning, comparative biology and taxonomic classification.</title>
        <authorList>
            <person name="Goeker M."/>
        </authorList>
    </citation>
    <scope>NUCLEOTIDE SEQUENCE [LARGE SCALE GENOMIC DNA]</scope>
    <source>
        <strain evidence="2 3">DSM 19163</strain>
    </source>
</reference>
<comment type="caution">
    <text evidence="2">The sequence shown here is derived from an EMBL/GenBank/DDBJ whole genome shotgun (WGS) entry which is preliminary data.</text>
</comment>
<keyword evidence="1" id="KW-0472">Membrane</keyword>
<feature type="transmembrane region" description="Helical" evidence="1">
    <location>
        <begin position="56"/>
        <end position="75"/>
    </location>
</feature>
<evidence type="ECO:0000256" key="1">
    <source>
        <dbReference type="SAM" id="Phobius"/>
    </source>
</evidence>
<keyword evidence="1" id="KW-0812">Transmembrane</keyword>
<sequence length="81" mass="9515">MNNLDVFWYMMAMIVPAFTVVLFTTITRNRYVAIVLTFIMFAISMSRGYYNSDWVIYLDALSIVIGYILVEVYNLDHKDDI</sequence>
<dbReference type="Proteomes" id="UP000579136">
    <property type="component" value="Unassembled WGS sequence"/>
</dbReference>
<dbReference type="EMBL" id="JACHHF010000003">
    <property type="protein sequence ID" value="MBB5175730.1"/>
    <property type="molecule type" value="Genomic_DNA"/>
</dbReference>
<dbReference type="RefSeq" id="WP_246562760.1">
    <property type="nucleotide sequence ID" value="NZ_CBCRYX010000002.1"/>
</dbReference>
<feature type="transmembrane region" description="Helical" evidence="1">
    <location>
        <begin position="31"/>
        <end position="50"/>
    </location>
</feature>
<accession>A0A9Q2CYQ8</accession>
<evidence type="ECO:0000313" key="3">
    <source>
        <dbReference type="Proteomes" id="UP000579136"/>
    </source>
</evidence>
<name>A0A9Q2CYQ8_9STAP</name>
<organism evidence="2 3">
    <name type="scientific">Nosocomiicoccus ampullae</name>
    <dbReference type="NCBI Taxonomy" id="489910"/>
    <lineage>
        <taxon>Bacteria</taxon>
        <taxon>Bacillati</taxon>
        <taxon>Bacillota</taxon>
        <taxon>Bacilli</taxon>
        <taxon>Bacillales</taxon>
        <taxon>Staphylococcaceae</taxon>
        <taxon>Nosocomiicoccus</taxon>
    </lineage>
</organism>
<gene>
    <name evidence="2" type="ORF">HNQ45_000605</name>
</gene>
<dbReference type="AlphaFoldDB" id="A0A9Q2CYQ8"/>
<dbReference type="Pfam" id="PF09964">
    <property type="entry name" value="DUF2198"/>
    <property type="match status" value="1"/>
</dbReference>
<dbReference type="InterPro" id="IPR019242">
    <property type="entry name" value="DUF2198"/>
</dbReference>
<feature type="transmembrane region" description="Helical" evidence="1">
    <location>
        <begin position="6"/>
        <end position="24"/>
    </location>
</feature>
<keyword evidence="1" id="KW-1133">Transmembrane helix</keyword>
<proteinExistence type="predicted"/>
<protein>
    <submittedName>
        <fullName evidence="2">General stress protein CsbA</fullName>
    </submittedName>
</protein>